<accession>A0A7S4AXL5</accession>
<evidence type="ECO:0000256" key="1">
    <source>
        <dbReference type="ARBA" id="ARBA00004477"/>
    </source>
</evidence>
<dbReference type="GO" id="GO:0005789">
    <property type="term" value="C:endoplasmic reticulum membrane"/>
    <property type="evidence" value="ECO:0007669"/>
    <property type="project" value="UniProtKB-SubCell"/>
</dbReference>
<dbReference type="PANTHER" id="PTHR22760">
    <property type="entry name" value="GLYCOSYLTRANSFERASE"/>
    <property type="match status" value="1"/>
</dbReference>
<comment type="similarity">
    <text evidence="3 12">Belongs to the glycosyltransferase 22 family.</text>
</comment>
<feature type="transmembrane region" description="Helical" evidence="12">
    <location>
        <begin position="250"/>
        <end position="270"/>
    </location>
</feature>
<evidence type="ECO:0000256" key="4">
    <source>
        <dbReference type="ARBA" id="ARBA00022676"/>
    </source>
</evidence>
<protein>
    <recommendedName>
        <fullName evidence="12">Mannosyltransferase</fullName>
        <ecNumber evidence="12">2.4.1.-</ecNumber>
    </recommendedName>
</protein>
<evidence type="ECO:0000256" key="9">
    <source>
        <dbReference type="ARBA" id="ARBA00023136"/>
    </source>
</evidence>
<dbReference type="Pfam" id="PF03901">
    <property type="entry name" value="Glyco_transf_22"/>
    <property type="match status" value="1"/>
</dbReference>
<evidence type="ECO:0000256" key="11">
    <source>
        <dbReference type="ARBA" id="ARBA00048899"/>
    </source>
</evidence>
<comment type="pathway">
    <text evidence="2">Protein modification; protein glycosylation.</text>
</comment>
<dbReference type="GO" id="GO:0006487">
    <property type="term" value="P:protein N-linked glycosylation"/>
    <property type="evidence" value="ECO:0007669"/>
    <property type="project" value="TreeGrafter"/>
</dbReference>
<comment type="catalytic activity">
    <reaction evidence="11">
        <text>an alpha-D-Man-(1-&gt;2)-alpha-D-Man-(1-&gt;2)-alpha-D-Man-(1-&gt;3)-[alpha-D-Man-(1-&gt;2)-alpha-D-Man-(1-&gt;3)-alpha-D-Man-(1-&gt;6)]-beta-D-Man-(1-&gt;4)-beta-D-GlcNAc-(1-&gt;4)-alpha-D-GlcNAc-diphospho-di-trans,poly-cis-dolichol + a di-trans,poly-cis-dolichyl beta-D-mannosyl phosphate = an alpha-D-Man-(1-&gt;2)-alpha-D-Man-(1-&gt;2)-alpha-D-Man-(1-&gt;3)-[alpha-D-Man-(1-&gt;2)-alpha-D-Man-(1-&gt;3)-[alpha-D-Man-(1-&gt;6)]-alpha-D-Man-(1-&gt;6)]-beta-D-Man-(1-&gt;4)-beta-D-GlcNAc-(1-&gt;4)-alpha-D-GlcNAc-diphospho-di-trans,poly-cis-dolichol + a di-trans,poly-cis-dolichyl phosphate + H(+)</text>
        <dbReference type="Rhea" id="RHEA:29535"/>
        <dbReference type="Rhea" id="RHEA-COMP:19498"/>
        <dbReference type="Rhea" id="RHEA-COMP:19501"/>
        <dbReference type="Rhea" id="RHEA-COMP:19518"/>
        <dbReference type="Rhea" id="RHEA-COMP:19519"/>
        <dbReference type="ChEBI" id="CHEBI:15378"/>
        <dbReference type="ChEBI" id="CHEBI:57683"/>
        <dbReference type="ChEBI" id="CHEBI:58211"/>
        <dbReference type="ChEBI" id="CHEBI:132517"/>
        <dbReference type="ChEBI" id="CHEBI:132519"/>
        <dbReference type="EC" id="2.4.1.260"/>
    </reaction>
    <physiologicalReaction direction="left-to-right" evidence="11">
        <dbReference type="Rhea" id="RHEA:29536"/>
    </physiologicalReaction>
</comment>
<dbReference type="InterPro" id="IPR005599">
    <property type="entry name" value="GPI_mannosylTrfase"/>
</dbReference>
<keyword evidence="9 12" id="KW-0472">Membrane</keyword>
<evidence type="ECO:0000256" key="8">
    <source>
        <dbReference type="ARBA" id="ARBA00022989"/>
    </source>
</evidence>
<dbReference type="PANTHER" id="PTHR22760:SF1">
    <property type="entry name" value="DOL-P-MAN:MAN(7)GLCNAC(2)-PP-DOL ALPHA-1,6-MANNOSYLTRANSFERASE"/>
    <property type="match status" value="1"/>
</dbReference>
<evidence type="ECO:0000256" key="2">
    <source>
        <dbReference type="ARBA" id="ARBA00004922"/>
    </source>
</evidence>
<proteinExistence type="inferred from homology"/>
<evidence type="ECO:0000256" key="3">
    <source>
        <dbReference type="ARBA" id="ARBA00007063"/>
    </source>
</evidence>
<feature type="transmembrane region" description="Helical" evidence="12">
    <location>
        <begin position="7"/>
        <end position="25"/>
    </location>
</feature>
<sequence>MTRTRIGFWVSAAFLFATSLFDLLLCPQSKVEESFQLQATHDLYYHGVAPALQAGYPSLWNHVEETVNVDYSGTPTHLPYDHLQYPGVVPRTFTGPAILSFLCRILLLPCSLLNIDADPDLVQFLARLCLLSLNFLGWLRFALAVDKVPPTSTPWRIGNPIMTTGSWLLVITACQFHIPFYSSRMLPNTFALAIVLQSYSYWVERKIQTAATLIVFGTAVFRCDLLLLLGTLGLSWLFRRELSIYSALKVGILTGIISLILTIPLDSLLWRRPLWPEGEVFYFNTILGKSKEWGLSPWHWYFTSALPKGMLLTLLLVPLSILPIAENLVTYERRWRQSPNNTNDRSRMIYRLDSQWLRFILPIFGFIVIYSLLGHKEMRFIFPAFPILNLGAAAGMSKLTYFAFPPRLESKEKHYFVSWIARFGFGCGLISIVLTLAGSLIFVATSKANYSGGDALRALSSHVQNVVVSSDGTVPPLHVHIDVAAAMSGVSLFGQRAAQTKTPNIEWNFSKDGYEDANSMTGQSSNGYEQFTHLLSEDPEIVSSSIFTVVHTQQGRPRFSFRDRKIVTEDTIFVFEKNRWRN</sequence>
<evidence type="ECO:0000256" key="7">
    <source>
        <dbReference type="ARBA" id="ARBA00022824"/>
    </source>
</evidence>
<feature type="transmembrane region" description="Helical" evidence="12">
    <location>
        <begin position="356"/>
        <end position="374"/>
    </location>
</feature>
<comment type="subcellular location">
    <subcellularLocation>
        <location evidence="1 12">Endoplasmic reticulum membrane</location>
        <topology evidence="1 12">Multi-pass membrane protein</topology>
    </subcellularLocation>
</comment>
<keyword evidence="6 12" id="KW-0812">Transmembrane</keyword>
<dbReference type="UniPathway" id="UPA00378"/>
<evidence type="ECO:0000256" key="12">
    <source>
        <dbReference type="RuleBase" id="RU363075"/>
    </source>
</evidence>
<evidence type="ECO:0000256" key="5">
    <source>
        <dbReference type="ARBA" id="ARBA00022679"/>
    </source>
</evidence>
<keyword evidence="5" id="KW-0808">Transferase</keyword>
<feature type="transmembrane region" description="Helical" evidence="12">
    <location>
        <begin position="214"/>
        <end position="238"/>
    </location>
</feature>
<reference evidence="13" key="1">
    <citation type="submission" date="2021-01" db="EMBL/GenBank/DDBJ databases">
        <authorList>
            <person name="Corre E."/>
            <person name="Pelletier E."/>
            <person name="Niang G."/>
            <person name="Scheremetjew M."/>
            <person name="Finn R."/>
            <person name="Kale V."/>
            <person name="Holt S."/>
            <person name="Cochrane G."/>
            <person name="Meng A."/>
            <person name="Brown T."/>
            <person name="Cohen L."/>
        </authorList>
    </citation>
    <scope>NUCLEOTIDE SEQUENCE</scope>
    <source>
        <strain evidence="13">10249 10 AB</strain>
    </source>
</reference>
<evidence type="ECO:0000256" key="6">
    <source>
        <dbReference type="ARBA" id="ARBA00022692"/>
    </source>
</evidence>
<feature type="transmembrane region" description="Helical" evidence="12">
    <location>
        <begin position="380"/>
        <end position="404"/>
    </location>
</feature>
<keyword evidence="7 12" id="KW-0256">Endoplasmic reticulum</keyword>
<dbReference type="AlphaFoldDB" id="A0A7S4AXL5"/>
<dbReference type="EC" id="2.4.1.-" evidence="12"/>
<dbReference type="EMBL" id="HBIX01035320">
    <property type="protein sequence ID" value="CAE0730317.1"/>
    <property type="molecule type" value="Transcribed_RNA"/>
</dbReference>
<name>A0A7S4AXL5_9STRA</name>
<evidence type="ECO:0000256" key="10">
    <source>
        <dbReference type="ARBA" id="ARBA00044721"/>
    </source>
</evidence>
<feature type="transmembrane region" description="Helical" evidence="12">
    <location>
        <begin position="157"/>
        <end position="178"/>
    </location>
</feature>
<keyword evidence="8 12" id="KW-1133">Transmembrane helix</keyword>
<feature type="transmembrane region" description="Helical" evidence="12">
    <location>
        <begin position="310"/>
        <end position="329"/>
    </location>
</feature>
<dbReference type="GO" id="GO:0052917">
    <property type="term" value="F:dol-P-Man:Man(7)GlcNAc(2)-PP-Dol alpha-1,6-mannosyltransferase activity"/>
    <property type="evidence" value="ECO:0007669"/>
    <property type="project" value="UniProtKB-EC"/>
</dbReference>
<gene>
    <name evidence="13" type="ORF">PAUS00366_LOCUS23103</name>
</gene>
<feature type="transmembrane region" description="Helical" evidence="12">
    <location>
        <begin position="124"/>
        <end position="145"/>
    </location>
</feature>
<organism evidence="13">
    <name type="scientific">Pseudo-nitzschia australis</name>
    <dbReference type="NCBI Taxonomy" id="44445"/>
    <lineage>
        <taxon>Eukaryota</taxon>
        <taxon>Sar</taxon>
        <taxon>Stramenopiles</taxon>
        <taxon>Ochrophyta</taxon>
        <taxon>Bacillariophyta</taxon>
        <taxon>Bacillariophyceae</taxon>
        <taxon>Bacillariophycidae</taxon>
        <taxon>Bacillariales</taxon>
        <taxon>Bacillariaceae</taxon>
        <taxon>Pseudo-nitzschia</taxon>
    </lineage>
</organism>
<comment type="function">
    <text evidence="10">Mannosyltransferase that operates in the biosynthetic pathway of dolichol-linked oligosaccharides, the glycan precursors employed in protein asparagine (N)-glycosylation. The assembly of dolichol-linked oligosaccharides begins on the cytosolic side of the endoplasmic reticulum membrane and finishes in its lumen. The sequential addition of sugars to dolichol pyrophosphate produces dolichol-linked oligosaccharides containing fourteen sugars, including two GlcNAcs, nine mannoses and three glucoses. Once assembled, the oligosaccharide is transferred from the lipid to nascent proteins by oligosaccharyltransferases. In the lumen of the endoplasmic reticulum, adds the eighth mannose residue in an alpha-1,6 linkage onto Man(7)GlcNAc(2)-PP-dolichol to produce Man(8)GlcNAc(2)-PP-dolichol.</text>
</comment>
<keyword evidence="4 12" id="KW-0328">Glycosyltransferase</keyword>
<feature type="transmembrane region" description="Helical" evidence="12">
    <location>
        <begin position="416"/>
        <end position="442"/>
    </location>
</feature>
<evidence type="ECO:0000313" key="13">
    <source>
        <dbReference type="EMBL" id="CAE0730317.1"/>
    </source>
</evidence>